<dbReference type="Proteomes" id="UP000002973">
    <property type="component" value="Unassembled WGS sequence"/>
</dbReference>
<name>E6IZV6_STRAP</name>
<evidence type="ECO:0000313" key="2">
    <source>
        <dbReference type="Proteomes" id="UP000002973"/>
    </source>
</evidence>
<organism evidence="1 2">
    <name type="scientific">Streptococcus anginosus F0211</name>
    <dbReference type="NCBI Taxonomy" id="706437"/>
    <lineage>
        <taxon>Bacteria</taxon>
        <taxon>Bacillati</taxon>
        <taxon>Bacillota</taxon>
        <taxon>Bacilli</taxon>
        <taxon>Lactobacillales</taxon>
        <taxon>Streptococcaceae</taxon>
        <taxon>Streptococcus</taxon>
        <taxon>Streptococcus anginosus group</taxon>
    </lineage>
</organism>
<proteinExistence type="predicted"/>
<comment type="caution">
    <text evidence="1">The sequence shown here is derived from an EMBL/GenBank/DDBJ whole genome shotgun (WGS) entry which is preliminary data.</text>
</comment>
<accession>E6IZV6</accession>
<reference evidence="1 2" key="1">
    <citation type="submission" date="2010-11" db="EMBL/GenBank/DDBJ databases">
        <authorList>
            <person name="Weinstock G."/>
            <person name="Sodergren E."/>
            <person name="Clifton S."/>
            <person name="Fulton L."/>
            <person name="Fulton B."/>
            <person name="Courtney L."/>
            <person name="Fronick C."/>
            <person name="Harrison M."/>
            <person name="Strong C."/>
            <person name="Farmer C."/>
            <person name="Delahaunty K."/>
            <person name="Markovic C."/>
            <person name="Hall O."/>
            <person name="Minx P."/>
            <person name="Tomlinson C."/>
            <person name="Mitreva M."/>
            <person name="Hou S."/>
            <person name="Chen J."/>
            <person name="Wollam A."/>
            <person name="Pepin K.H."/>
            <person name="Johnson M."/>
            <person name="Bhonagiri V."/>
            <person name="Zhang X."/>
            <person name="Suruliraj S."/>
            <person name="Warren W."/>
            <person name="Chinwalla A."/>
            <person name="Mardis E.R."/>
            <person name="Wilson R.K."/>
        </authorList>
    </citation>
    <scope>NUCLEOTIDE SEQUENCE [LARGE SCALE GENOMIC DNA]</scope>
    <source>
        <strain evidence="1 2">F0211</strain>
    </source>
</reference>
<dbReference type="AlphaFoldDB" id="E6IZV6"/>
<gene>
    <name evidence="1" type="ORF">HMPREF0813_00522</name>
</gene>
<protein>
    <submittedName>
        <fullName evidence="1">Uncharacterized protein</fullName>
    </submittedName>
</protein>
<sequence length="39" mass="4567">MILKKIITKNSKKRLENYCQKSLTKHLTFVSETSKIISN</sequence>
<evidence type="ECO:0000313" key="1">
    <source>
        <dbReference type="EMBL" id="EFU22842.1"/>
    </source>
</evidence>
<dbReference type="EMBL" id="AECT01000010">
    <property type="protein sequence ID" value="EFU22842.1"/>
    <property type="molecule type" value="Genomic_DNA"/>
</dbReference>